<dbReference type="InterPro" id="IPR029044">
    <property type="entry name" value="Nucleotide-diphossugar_trans"/>
</dbReference>
<evidence type="ECO:0000313" key="9">
    <source>
        <dbReference type="Proteomes" id="UP000801492"/>
    </source>
</evidence>
<keyword evidence="7" id="KW-0325">Glycoprotein</keyword>
<evidence type="ECO:0000256" key="4">
    <source>
        <dbReference type="ARBA" id="ARBA00022989"/>
    </source>
</evidence>
<evidence type="ECO:0008006" key="10">
    <source>
        <dbReference type="Google" id="ProtNLM"/>
    </source>
</evidence>
<gene>
    <name evidence="8" type="ORF">ILUMI_08148</name>
</gene>
<keyword evidence="6" id="KW-0472">Membrane</keyword>
<accession>A0A8K0D664</accession>
<dbReference type="FunFam" id="3.90.550.10:FF:000016">
    <property type="entry name" value="LARGE xylosyl- and glucuronyltransferase 2"/>
    <property type="match status" value="1"/>
</dbReference>
<dbReference type="GO" id="GO:0035269">
    <property type="term" value="P:protein O-linked glycosylation via mannose"/>
    <property type="evidence" value="ECO:0007669"/>
    <property type="project" value="TreeGrafter"/>
</dbReference>
<dbReference type="SUPFAM" id="SSF53448">
    <property type="entry name" value="Nucleotide-diphospho-sugar transferases"/>
    <property type="match status" value="1"/>
</dbReference>
<dbReference type="EMBL" id="VTPC01003786">
    <property type="protein sequence ID" value="KAF2898031.1"/>
    <property type="molecule type" value="Genomic_DNA"/>
</dbReference>
<evidence type="ECO:0000256" key="2">
    <source>
        <dbReference type="ARBA" id="ARBA00022692"/>
    </source>
</evidence>
<evidence type="ECO:0000256" key="3">
    <source>
        <dbReference type="ARBA" id="ARBA00022968"/>
    </source>
</evidence>
<comment type="subcellular location">
    <subcellularLocation>
        <location evidence="1">Golgi apparatus membrane</location>
        <topology evidence="1">Single-pass type II membrane protein</topology>
    </subcellularLocation>
</comment>
<evidence type="ECO:0000256" key="7">
    <source>
        <dbReference type="ARBA" id="ARBA00023180"/>
    </source>
</evidence>
<evidence type="ECO:0000256" key="1">
    <source>
        <dbReference type="ARBA" id="ARBA00004323"/>
    </source>
</evidence>
<dbReference type="AlphaFoldDB" id="A0A8K0D664"/>
<dbReference type="Pfam" id="PF01501">
    <property type="entry name" value="Glyco_transf_8"/>
    <property type="match status" value="1"/>
</dbReference>
<dbReference type="Proteomes" id="UP000801492">
    <property type="component" value="Unassembled WGS sequence"/>
</dbReference>
<evidence type="ECO:0000256" key="6">
    <source>
        <dbReference type="ARBA" id="ARBA00023136"/>
    </source>
</evidence>
<dbReference type="PANTHER" id="PTHR12270">
    <property type="entry name" value="GLYCOSYLTRANSFERASE-RELATED"/>
    <property type="match status" value="1"/>
</dbReference>
<protein>
    <recommendedName>
        <fullName evidence="10">Glycosyltransferase</fullName>
    </recommendedName>
</protein>
<keyword evidence="9" id="KW-1185">Reference proteome</keyword>
<dbReference type="OrthoDB" id="411524at2759"/>
<evidence type="ECO:0000313" key="8">
    <source>
        <dbReference type="EMBL" id="KAF2898031.1"/>
    </source>
</evidence>
<dbReference type="InterPro" id="IPR051292">
    <property type="entry name" value="Xyl/GlcA_transferase"/>
</dbReference>
<proteinExistence type="predicted"/>
<name>A0A8K0D664_IGNLU</name>
<reference evidence="8" key="1">
    <citation type="submission" date="2019-08" db="EMBL/GenBank/DDBJ databases">
        <title>The genome of the North American firefly Photinus pyralis.</title>
        <authorList>
            <consortium name="Photinus pyralis genome working group"/>
            <person name="Fallon T.R."/>
            <person name="Sander Lower S.E."/>
            <person name="Weng J.-K."/>
        </authorList>
    </citation>
    <scope>NUCLEOTIDE SEQUENCE</scope>
    <source>
        <strain evidence="8">TRF0915ILg1</strain>
        <tissue evidence="8">Whole body</tissue>
    </source>
</reference>
<dbReference type="GO" id="GO:0015020">
    <property type="term" value="F:glucuronosyltransferase activity"/>
    <property type="evidence" value="ECO:0007669"/>
    <property type="project" value="TreeGrafter"/>
</dbReference>
<keyword evidence="3" id="KW-0735">Signal-anchor</keyword>
<keyword evidence="5" id="KW-0333">Golgi apparatus</keyword>
<evidence type="ECO:0000256" key="5">
    <source>
        <dbReference type="ARBA" id="ARBA00023034"/>
    </source>
</evidence>
<dbReference type="InterPro" id="IPR002495">
    <property type="entry name" value="Glyco_trans_8"/>
</dbReference>
<keyword evidence="4" id="KW-1133">Transmembrane helix</keyword>
<comment type="caution">
    <text evidence="8">The sequence shown here is derived from an EMBL/GenBank/DDBJ whole genome shotgun (WGS) entry which is preliminary data.</text>
</comment>
<dbReference type="Gene3D" id="3.90.550.10">
    <property type="entry name" value="Spore Coat Polysaccharide Biosynthesis Protein SpsA, Chain A"/>
    <property type="match status" value="1"/>
</dbReference>
<dbReference type="GO" id="GO:0000139">
    <property type="term" value="C:Golgi membrane"/>
    <property type="evidence" value="ECO:0007669"/>
    <property type="project" value="UniProtKB-SubCell"/>
</dbReference>
<dbReference type="GO" id="GO:0042285">
    <property type="term" value="F:xylosyltransferase activity"/>
    <property type="evidence" value="ECO:0007669"/>
    <property type="project" value="TreeGrafter"/>
</dbReference>
<sequence length="331" mass="38709">MQLNKQLLFSEIRNNENNLVTEEHQISNEYQMNQPRCEVIHIGVVCSGFKSNMYFHTMLKSIYFYRNNPLHFHIMVNKVSEKVLKILFETWAVPQVSVSFYNVNNSVSDVRWVPNSHYSGVYGLLKLVFPKIIPSNITDRIIIIDTDLTFTGDIYELWNIFENFKRKQAIGLVDNQSDYYLGKLFSSPWPALGRGFNTGVILYHLEHLKNANWDKLWVRVAKKTASLFGATRLADQDIINAVIKQNTDLLYHVPCQWNTQLSDHTHSYNCYNNNQIKIVHWNSPKKTNVINKDGNYFRTIYTTFLEFNGNLLRRQLFDCESSPKNNTVMSF</sequence>
<organism evidence="8 9">
    <name type="scientific">Ignelater luminosus</name>
    <name type="common">Cucubano</name>
    <name type="synonym">Pyrophorus luminosus</name>
    <dbReference type="NCBI Taxonomy" id="2038154"/>
    <lineage>
        <taxon>Eukaryota</taxon>
        <taxon>Metazoa</taxon>
        <taxon>Ecdysozoa</taxon>
        <taxon>Arthropoda</taxon>
        <taxon>Hexapoda</taxon>
        <taxon>Insecta</taxon>
        <taxon>Pterygota</taxon>
        <taxon>Neoptera</taxon>
        <taxon>Endopterygota</taxon>
        <taxon>Coleoptera</taxon>
        <taxon>Polyphaga</taxon>
        <taxon>Elateriformia</taxon>
        <taxon>Elateroidea</taxon>
        <taxon>Elateridae</taxon>
        <taxon>Agrypninae</taxon>
        <taxon>Pyrophorini</taxon>
        <taxon>Ignelater</taxon>
    </lineage>
</organism>
<dbReference type="PANTHER" id="PTHR12270:SF25">
    <property type="entry name" value="GLYCOSYLTRANSFERASE-LIKE PROTEIN LARGE"/>
    <property type="match status" value="1"/>
</dbReference>
<keyword evidence="2" id="KW-0812">Transmembrane</keyword>